<evidence type="ECO:0000313" key="3">
    <source>
        <dbReference type="Proteomes" id="UP000287651"/>
    </source>
</evidence>
<name>A0A427B0Q7_ENSVE</name>
<protein>
    <submittedName>
        <fullName evidence="2">Uncharacterized protein</fullName>
    </submittedName>
</protein>
<keyword evidence="1" id="KW-1133">Transmembrane helix</keyword>
<evidence type="ECO:0000256" key="1">
    <source>
        <dbReference type="SAM" id="Phobius"/>
    </source>
</evidence>
<proteinExistence type="predicted"/>
<dbReference type="AlphaFoldDB" id="A0A427B0Q7"/>
<evidence type="ECO:0000313" key="2">
    <source>
        <dbReference type="EMBL" id="RRT82015.1"/>
    </source>
</evidence>
<gene>
    <name evidence="2" type="ORF">B296_00009328</name>
</gene>
<keyword evidence="1" id="KW-0472">Membrane</keyword>
<organism evidence="2 3">
    <name type="scientific">Ensete ventricosum</name>
    <name type="common">Abyssinian banana</name>
    <name type="synonym">Musa ensete</name>
    <dbReference type="NCBI Taxonomy" id="4639"/>
    <lineage>
        <taxon>Eukaryota</taxon>
        <taxon>Viridiplantae</taxon>
        <taxon>Streptophyta</taxon>
        <taxon>Embryophyta</taxon>
        <taxon>Tracheophyta</taxon>
        <taxon>Spermatophyta</taxon>
        <taxon>Magnoliopsida</taxon>
        <taxon>Liliopsida</taxon>
        <taxon>Zingiberales</taxon>
        <taxon>Musaceae</taxon>
        <taxon>Ensete</taxon>
    </lineage>
</organism>
<accession>A0A427B0Q7</accession>
<dbReference type="EMBL" id="AMZH03000775">
    <property type="protein sequence ID" value="RRT82015.1"/>
    <property type="molecule type" value="Genomic_DNA"/>
</dbReference>
<reference evidence="2 3" key="1">
    <citation type="journal article" date="2014" name="Agronomy (Basel)">
        <title>A Draft Genome Sequence for Ensete ventricosum, the Drought-Tolerant Tree Against Hunger.</title>
        <authorList>
            <person name="Harrison J."/>
            <person name="Moore K.A."/>
            <person name="Paszkiewicz K."/>
            <person name="Jones T."/>
            <person name="Grant M."/>
            <person name="Ambacheew D."/>
            <person name="Muzemil S."/>
            <person name="Studholme D.J."/>
        </authorList>
    </citation>
    <scope>NUCLEOTIDE SEQUENCE [LARGE SCALE GENOMIC DNA]</scope>
</reference>
<dbReference type="Proteomes" id="UP000287651">
    <property type="component" value="Unassembled WGS sequence"/>
</dbReference>
<feature type="transmembrane region" description="Helical" evidence="1">
    <location>
        <begin position="99"/>
        <end position="117"/>
    </location>
</feature>
<keyword evidence="1" id="KW-0812">Transmembrane</keyword>
<comment type="caution">
    <text evidence="2">The sequence shown here is derived from an EMBL/GenBank/DDBJ whole genome shotgun (WGS) entry which is preliminary data.</text>
</comment>
<sequence>MTASDSLQDCSSESLKGFYHLVSEQRSSAPLLLPFITLTIALAIIVVTIFHTTSSHLRATTCNIVVHLFHLQPLSDKKKEKEEEEEGGRKEKKSTAATLLFLFSPAAATAAAAIYSYHRPPSPFLLQCRLSRCLPCSQPQPPLGAPHANATATSLSSPRPLLCRHC</sequence>
<feature type="transmembrane region" description="Helical" evidence="1">
    <location>
        <begin position="31"/>
        <end position="50"/>
    </location>
</feature>